<dbReference type="PROSITE" id="PS50110">
    <property type="entry name" value="RESPONSE_REGULATORY"/>
    <property type="match status" value="1"/>
</dbReference>
<dbReference type="SMART" id="SM00091">
    <property type="entry name" value="PAS"/>
    <property type="match status" value="2"/>
</dbReference>
<evidence type="ECO:0000259" key="6">
    <source>
        <dbReference type="PROSITE" id="PS50109"/>
    </source>
</evidence>
<evidence type="ECO:0000313" key="9">
    <source>
        <dbReference type="EMBL" id="MEL7560896.1"/>
    </source>
</evidence>
<dbReference type="PROSITE" id="PS50113">
    <property type="entry name" value="PAC"/>
    <property type="match status" value="2"/>
</dbReference>
<feature type="domain" description="Histidine kinase" evidence="6">
    <location>
        <begin position="343"/>
        <end position="566"/>
    </location>
</feature>
<dbReference type="PANTHER" id="PTHR43065:SF49">
    <property type="entry name" value="HISTIDINE KINASE"/>
    <property type="match status" value="1"/>
</dbReference>
<evidence type="ECO:0000256" key="3">
    <source>
        <dbReference type="ARBA" id="ARBA00022553"/>
    </source>
</evidence>
<keyword evidence="4" id="KW-0808">Transferase</keyword>
<dbReference type="InterPro" id="IPR003594">
    <property type="entry name" value="HATPase_dom"/>
</dbReference>
<evidence type="ECO:0000313" key="10">
    <source>
        <dbReference type="Proteomes" id="UP001467669"/>
    </source>
</evidence>
<evidence type="ECO:0000256" key="2">
    <source>
        <dbReference type="ARBA" id="ARBA00012438"/>
    </source>
</evidence>
<dbReference type="SUPFAM" id="SSF47384">
    <property type="entry name" value="Homodimeric domain of signal transducing histidine kinase"/>
    <property type="match status" value="1"/>
</dbReference>
<dbReference type="InterPro" id="IPR003661">
    <property type="entry name" value="HisK_dim/P_dom"/>
</dbReference>
<feature type="modified residue" description="4-aspartylphosphate" evidence="5">
    <location>
        <position position="648"/>
    </location>
</feature>
<dbReference type="PANTHER" id="PTHR43065">
    <property type="entry name" value="SENSOR HISTIDINE KINASE"/>
    <property type="match status" value="1"/>
</dbReference>
<dbReference type="Gene3D" id="1.10.287.130">
    <property type="match status" value="1"/>
</dbReference>
<dbReference type="InterPro" id="IPR001789">
    <property type="entry name" value="Sig_transdc_resp-reg_receiver"/>
</dbReference>
<evidence type="ECO:0000256" key="1">
    <source>
        <dbReference type="ARBA" id="ARBA00000085"/>
    </source>
</evidence>
<evidence type="ECO:0000259" key="7">
    <source>
        <dbReference type="PROSITE" id="PS50110"/>
    </source>
</evidence>
<dbReference type="EMBL" id="JBCFXD010000015">
    <property type="protein sequence ID" value="MEL7560896.1"/>
    <property type="molecule type" value="Genomic_DNA"/>
</dbReference>
<evidence type="ECO:0000259" key="8">
    <source>
        <dbReference type="PROSITE" id="PS50113"/>
    </source>
</evidence>
<dbReference type="PROSITE" id="PS50109">
    <property type="entry name" value="HIS_KIN"/>
    <property type="match status" value="1"/>
</dbReference>
<dbReference type="InterPro" id="IPR011006">
    <property type="entry name" value="CheY-like_superfamily"/>
</dbReference>
<dbReference type="SMART" id="SM00387">
    <property type="entry name" value="HATPase_c"/>
    <property type="match status" value="1"/>
</dbReference>
<dbReference type="SUPFAM" id="SSF55874">
    <property type="entry name" value="ATPase domain of HSP90 chaperone/DNA topoisomerase II/histidine kinase"/>
    <property type="match status" value="1"/>
</dbReference>
<dbReference type="InterPro" id="IPR005467">
    <property type="entry name" value="His_kinase_dom"/>
</dbReference>
<dbReference type="PRINTS" id="PR00344">
    <property type="entry name" value="BCTRLSENSOR"/>
</dbReference>
<feature type="domain" description="Response regulatory" evidence="7">
    <location>
        <begin position="599"/>
        <end position="710"/>
    </location>
</feature>
<dbReference type="InterPro" id="IPR013656">
    <property type="entry name" value="PAS_4"/>
</dbReference>
<reference evidence="9 10" key="1">
    <citation type="submission" date="2024-04" db="EMBL/GenBank/DDBJ databases">
        <title>Draft Genome Sequence of Isolates Cultured from Underwater Hawaii Seamounts in the North Pacific Ocean.</title>
        <authorList>
            <person name="Sharma I."/>
            <person name="Darden B."/>
            <person name="Creggett J."/>
            <person name="Taylor S."/>
            <person name="Grant M.P."/>
            <person name="Scott J."/>
            <person name="Attles S."/>
            <person name="Walker S."/>
            <person name="Johnson G."/>
            <person name="St. Cloud C."/>
        </authorList>
    </citation>
    <scope>NUCLEOTIDE SEQUENCE [LARGE SCALE GENOMIC DNA]</scope>
    <source>
        <strain evidence="9 10">03GJ23</strain>
    </source>
</reference>
<protein>
    <recommendedName>
        <fullName evidence="2">histidine kinase</fullName>
        <ecNumber evidence="2">2.7.13.3</ecNumber>
    </recommendedName>
</protein>
<dbReference type="InterPro" id="IPR000014">
    <property type="entry name" value="PAS"/>
</dbReference>
<dbReference type="CDD" id="cd00130">
    <property type="entry name" value="PAS"/>
    <property type="match status" value="1"/>
</dbReference>
<dbReference type="InterPro" id="IPR004358">
    <property type="entry name" value="Sig_transdc_His_kin-like_C"/>
</dbReference>
<dbReference type="Pfam" id="PF00072">
    <property type="entry name" value="Response_reg"/>
    <property type="match status" value="1"/>
</dbReference>
<dbReference type="SMART" id="SM00388">
    <property type="entry name" value="HisKA"/>
    <property type="match status" value="1"/>
</dbReference>
<comment type="catalytic activity">
    <reaction evidence="1">
        <text>ATP + protein L-histidine = ADP + protein N-phospho-L-histidine.</text>
        <dbReference type="EC" id="2.7.13.3"/>
    </reaction>
</comment>
<name>A0ABU9MES9_STUCH</name>
<dbReference type="NCBIfam" id="TIGR00229">
    <property type="entry name" value="sensory_box"/>
    <property type="match status" value="1"/>
</dbReference>
<comment type="caution">
    <text evidence="9">The sequence shown here is derived from an EMBL/GenBank/DDBJ whole genome shotgun (WGS) entry which is preliminary data.</text>
</comment>
<dbReference type="InterPro" id="IPR036890">
    <property type="entry name" value="HATPase_C_sf"/>
</dbReference>
<dbReference type="Pfam" id="PF02518">
    <property type="entry name" value="HATPase_c"/>
    <property type="match status" value="1"/>
</dbReference>
<gene>
    <name evidence="9" type="ORF">AAGW23_18815</name>
</gene>
<dbReference type="Pfam" id="PF08448">
    <property type="entry name" value="PAS_4"/>
    <property type="match status" value="2"/>
</dbReference>
<accession>A0ABU9MES9</accession>
<feature type="domain" description="PAC" evidence="8">
    <location>
        <begin position="88"/>
        <end position="143"/>
    </location>
</feature>
<feature type="domain" description="PAC" evidence="8">
    <location>
        <begin position="243"/>
        <end position="298"/>
    </location>
</feature>
<dbReference type="SMART" id="SM00448">
    <property type="entry name" value="REC"/>
    <property type="match status" value="1"/>
</dbReference>
<dbReference type="SUPFAM" id="SSF55785">
    <property type="entry name" value="PYP-like sensor domain (PAS domain)"/>
    <property type="match status" value="2"/>
</dbReference>
<keyword evidence="4" id="KW-0418">Kinase</keyword>
<evidence type="ECO:0000256" key="4">
    <source>
        <dbReference type="ARBA" id="ARBA00022777"/>
    </source>
</evidence>
<dbReference type="CDD" id="cd00082">
    <property type="entry name" value="HisKA"/>
    <property type="match status" value="1"/>
</dbReference>
<dbReference type="InterPro" id="IPR035965">
    <property type="entry name" value="PAS-like_dom_sf"/>
</dbReference>
<dbReference type="InterPro" id="IPR036097">
    <property type="entry name" value="HisK_dim/P_sf"/>
</dbReference>
<proteinExistence type="predicted"/>
<dbReference type="Gene3D" id="3.40.50.2300">
    <property type="match status" value="1"/>
</dbReference>
<organism evidence="9 10">
    <name type="scientific">Stutzerimonas chloritidismutans</name>
    <name type="common">Pseudomonas chloritidismutans</name>
    <dbReference type="NCBI Taxonomy" id="203192"/>
    <lineage>
        <taxon>Bacteria</taxon>
        <taxon>Pseudomonadati</taxon>
        <taxon>Pseudomonadota</taxon>
        <taxon>Gammaproteobacteria</taxon>
        <taxon>Pseudomonadales</taxon>
        <taxon>Pseudomonadaceae</taxon>
        <taxon>Stutzerimonas</taxon>
    </lineage>
</organism>
<dbReference type="InterPro" id="IPR000700">
    <property type="entry name" value="PAS-assoc_C"/>
</dbReference>
<dbReference type="RefSeq" id="WP_342407832.1">
    <property type="nucleotide sequence ID" value="NZ_JBCFXD010000015.1"/>
</dbReference>
<dbReference type="SUPFAM" id="SSF52172">
    <property type="entry name" value="CheY-like"/>
    <property type="match status" value="1"/>
</dbReference>
<keyword evidence="10" id="KW-1185">Reference proteome</keyword>
<sequence>MPQRPSFEALFRASPNAYLLLDPDLVILDANAAYLKLTARSLDEIAGQRIQDAFAADPQFPESTHVDELLDSFARVLSTKALDTLPVIRYSIAVSSSSGAAYEDRYWSATHTPLLDDNGEVIAILQHTVDITELQQLKDSMRSAESSGQPAQQIEAAIISRARFIQDEGNQLRRLFAQAPGFVCFLRGPEHVFELVNEAYQQLTGHRQLLGKPVRDGLPELEGQLFMSLLDEVYRTGEPYTGRGMRALLRRRPGVEPEEVFVDLVFQPIIERDGRTSGIFVLGSDVTEQHRSQQELREYREHLEELVRERTRELLDSESARRAAQAALMQAQKLEAVGKLTGGIAHDFNNMLQIIGGNLQLLRRNIGNDETAQRRLESAVGGVEKGARLASQLLAFASRQPLQPQSVDIGELLDQMSELLNGALGRAVQVAVDVAPGLWPVLADVGNLQAAILNLAVNAREAMSGGGTLCLRLRNRDLGLTEFAGQPGVEPGPFVELAVIDEGEGMRPEILERAFEPFFTTRKDSNASGLGLSMVYGFVKQSGGFVVLESDEGEGTSVRVYLPSRVALGEQGADMVGMSEQRGSVSPEQIEAAAPSGLRILFVEDDPTLRMLTGEVMDELGHQVSLCESAEAALKELEQHSFDVLLTDVGLAGMSGIELVREARMRDAGLSVVIASGYAVDAREVGLDDLRTMLKPYDIHQVRSLLESIQAERTISGRG</sequence>
<evidence type="ECO:0000256" key="5">
    <source>
        <dbReference type="PROSITE-ProRule" id="PRU00169"/>
    </source>
</evidence>
<dbReference type="Proteomes" id="UP001467669">
    <property type="component" value="Unassembled WGS sequence"/>
</dbReference>
<dbReference type="Gene3D" id="3.30.565.10">
    <property type="entry name" value="Histidine kinase-like ATPase, C-terminal domain"/>
    <property type="match status" value="1"/>
</dbReference>
<dbReference type="Gene3D" id="3.30.450.20">
    <property type="entry name" value="PAS domain"/>
    <property type="match status" value="2"/>
</dbReference>
<dbReference type="EC" id="2.7.13.3" evidence="2"/>
<dbReference type="CDD" id="cd00156">
    <property type="entry name" value="REC"/>
    <property type="match status" value="1"/>
</dbReference>
<keyword evidence="3 5" id="KW-0597">Phosphoprotein</keyword>